<dbReference type="Proteomes" id="UP000245368">
    <property type="component" value="Chromosome"/>
</dbReference>
<accession>A0A2Z3JCR0</accession>
<protein>
    <recommendedName>
        <fullName evidence="3">Lipoprotein</fullName>
    </recommendedName>
</protein>
<organism evidence="1 2">
    <name type="scientific">Deinococcus irradiatisoli</name>
    <dbReference type="NCBI Taxonomy" id="2202254"/>
    <lineage>
        <taxon>Bacteria</taxon>
        <taxon>Thermotogati</taxon>
        <taxon>Deinococcota</taxon>
        <taxon>Deinococci</taxon>
        <taxon>Deinococcales</taxon>
        <taxon>Deinococcaceae</taxon>
        <taxon>Deinococcus</taxon>
    </lineage>
</organism>
<dbReference type="AlphaFoldDB" id="A0A2Z3JCR0"/>
<sequence length="168" mass="18685">MLTLRFKRSRIPLSVWVLLLLAGCSWGRDHRSAQATEQAVIDAARETMALAAGVIGGSEFKAGARWYICSGGIGQHYDGGGIMKAPKGDVSLQLEAIRSAVVGAGFTDITQVKGMVTVKRDDIILNLNYRQFDKVWRISFRSHCYTYPRTDKKWVESSVYKELKSLTP</sequence>
<proteinExistence type="predicted"/>
<dbReference type="EMBL" id="CP029494">
    <property type="protein sequence ID" value="AWN22822.1"/>
    <property type="molecule type" value="Genomic_DNA"/>
</dbReference>
<dbReference type="KEGG" id="dez:DKM44_05940"/>
<evidence type="ECO:0000313" key="2">
    <source>
        <dbReference type="Proteomes" id="UP000245368"/>
    </source>
</evidence>
<gene>
    <name evidence="1" type="ORF">DKM44_05940</name>
</gene>
<evidence type="ECO:0000313" key="1">
    <source>
        <dbReference type="EMBL" id="AWN22822.1"/>
    </source>
</evidence>
<dbReference type="RefSeq" id="WP_109826105.1">
    <property type="nucleotide sequence ID" value="NZ_CP029494.1"/>
</dbReference>
<evidence type="ECO:0008006" key="3">
    <source>
        <dbReference type="Google" id="ProtNLM"/>
    </source>
</evidence>
<reference evidence="1 2" key="1">
    <citation type="submission" date="2018-05" db="EMBL/GenBank/DDBJ databases">
        <title>Complete Genome Sequence of Deinococcus sp. strain 17bor-2.</title>
        <authorList>
            <person name="Srinivasan S."/>
        </authorList>
    </citation>
    <scope>NUCLEOTIDE SEQUENCE [LARGE SCALE GENOMIC DNA]</scope>
    <source>
        <strain evidence="1 2">17bor-2</strain>
    </source>
</reference>
<keyword evidence="2" id="KW-1185">Reference proteome</keyword>
<dbReference type="PROSITE" id="PS51257">
    <property type="entry name" value="PROKAR_LIPOPROTEIN"/>
    <property type="match status" value="1"/>
</dbReference>
<dbReference type="OrthoDB" id="72239at2"/>
<name>A0A2Z3JCR0_9DEIO</name>